<evidence type="ECO:0000256" key="7">
    <source>
        <dbReference type="ARBA" id="ARBA00022801"/>
    </source>
</evidence>
<keyword evidence="5" id="KW-1003">Cell membrane</keyword>
<dbReference type="GeneID" id="36541008"/>
<dbReference type="OrthoDB" id="192832at2759"/>
<accession>A0A2I1D4P4</accession>
<keyword evidence="7" id="KW-0378">Hydrolase</keyword>
<evidence type="ECO:0000256" key="10">
    <source>
        <dbReference type="ARBA" id="ARBA00023288"/>
    </source>
</evidence>
<keyword evidence="11" id="KW-0326">Glycosidase</keyword>
<dbReference type="EC" id="3.2.1.6" evidence="4"/>
<keyword evidence="15" id="KW-1185">Reference proteome</keyword>
<dbReference type="Gene3D" id="2.60.120.200">
    <property type="match status" value="1"/>
</dbReference>
<evidence type="ECO:0000256" key="4">
    <source>
        <dbReference type="ARBA" id="ARBA00012599"/>
    </source>
</evidence>
<proteinExistence type="inferred from homology"/>
<reference evidence="14" key="1">
    <citation type="submission" date="2016-12" db="EMBL/GenBank/DDBJ databases">
        <title>The genomes of Aspergillus section Nigri reveals drivers in fungal speciation.</title>
        <authorList>
            <consortium name="DOE Joint Genome Institute"/>
            <person name="Vesth T.C."/>
            <person name="Nybo J."/>
            <person name="Theobald S."/>
            <person name="Brandl J."/>
            <person name="Frisvad J.C."/>
            <person name="Nielsen K.F."/>
            <person name="Lyhne E.K."/>
            <person name="Kogle M.E."/>
            <person name="Kuo A."/>
            <person name="Riley R."/>
            <person name="Clum A."/>
            <person name="Nolan M."/>
            <person name="Lipzen A."/>
            <person name="Salamov A."/>
            <person name="Henrissat B."/>
            <person name="Wiebenga A."/>
            <person name="De vries R.P."/>
            <person name="Grigoriev I.V."/>
            <person name="Mortensen U.H."/>
            <person name="Andersen M.R."/>
            <person name="Baker S.E."/>
        </authorList>
    </citation>
    <scope>NUCLEOTIDE SEQUENCE</scope>
    <source>
        <strain evidence="14">IBT 28561</strain>
    </source>
</reference>
<evidence type="ECO:0000256" key="8">
    <source>
        <dbReference type="ARBA" id="ARBA00023001"/>
    </source>
</evidence>
<comment type="catalytic activity">
    <reaction evidence="1">
        <text>Endohydrolysis of (1-&gt;3)- or (1-&gt;4)-linkages in beta-D-glucans when the glucose residue whose reducing group is involved in the linkage to be hydrolyzed is itself substituted at C-3.</text>
        <dbReference type="EC" id="3.2.1.6"/>
    </reaction>
</comment>
<keyword evidence="9" id="KW-0472">Membrane</keyword>
<evidence type="ECO:0000256" key="5">
    <source>
        <dbReference type="ARBA" id="ARBA00022475"/>
    </source>
</evidence>
<feature type="chain" id="PRO_5014140454" description="endo-1,3(4)-beta-glucanase" evidence="12">
    <location>
        <begin position="24"/>
        <end position="316"/>
    </location>
</feature>
<comment type="caution">
    <text evidence="14">The sequence shown here is derived from an EMBL/GenBank/DDBJ whole genome shotgun (WGS) entry which is preliminary data.</text>
</comment>
<dbReference type="CDD" id="cd02181">
    <property type="entry name" value="GH16_fungal_Lam16A_glucanase"/>
    <property type="match status" value="1"/>
</dbReference>
<name>A0A2I1D4P4_ASPC2</name>
<dbReference type="Pfam" id="PF26113">
    <property type="entry name" value="GH16_XgeA"/>
    <property type="match status" value="1"/>
</dbReference>
<dbReference type="InterPro" id="IPR050546">
    <property type="entry name" value="Glycosyl_Hydrlase_16"/>
</dbReference>
<keyword evidence="6" id="KW-0325">Glycoprotein</keyword>
<dbReference type="FunFam" id="2.60.120.200:FF:000114">
    <property type="entry name" value="Probable endo-1,3(4)-beta-glucanase NFIA_089530"/>
    <property type="match status" value="1"/>
</dbReference>
<dbReference type="GO" id="GO:0052861">
    <property type="term" value="F:endo-1,3(4)-beta-glucanase activity"/>
    <property type="evidence" value="ECO:0007669"/>
    <property type="project" value="UniProtKB-EC"/>
</dbReference>
<dbReference type="GO" id="GO:0098552">
    <property type="term" value="C:side of membrane"/>
    <property type="evidence" value="ECO:0007669"/>
    <property type="project" value="UniProtKB-KW"/>
</dbReference>
<keyword evidence="8" id="KW-0119">Carbohydrate metabolism</keyword>
<evidence type="ECO:0000313" key="14">
    <source>
        <dbReference type="EMBL" id="PKY04857.1"/>
    </source>
</evidence>
<dbReference type="Proteomes" id="UP000234254">
    <property type="component" value="Unassembled WGS sequence"/>
</dbReference>
<dbReference type="RefSeq" id="XP_024693451.1">
    <property type="nucleotide sequence ID" value="XM_024833484.1"/>
</dbReference>
<dbReference type="GO" id="GO:0030245">
    <property type="term" value="P:cellulose catabolic process"/>
    <property type="evidence" value="ECO:0007669"/>
    <property type="project" value="UniProtKB-KW"/>
</dbReference>
<evidence type="ECO:0000256" key="9">
    <source>
        <dbReference type="ARBA" id="ARBA00023136"/>
    </source>
</evidence>
<dbReference type="InterPro" id="IPR013320">
    <property type="entry name" value="ConA-like_dom_sf"/>
</dbReference>
<dbReference type="EMBL" id="MSFM01000005">
    <property type="protein sequence ID" value="PKY04857.1"/>
    <property type="molecule type" value="Genomic_DNA"/>
</dbReference>
<keyword evidence="8" id="KW-0136">Cellulose degradation</keyword>
<keyword evidence="8" id="KW-0624">Polysaccharide degradation</keyword>
<comment type="similarity">
    <text evidence="3">Belongs to the glycosyl hydrolase 16 family.</text>
</comment>
<feature type="signal peptide" evidence="12">
    <location>
        <begin position="1"/>
        <end position="23"/>
    </location>
</feature>
<dbReference type="PANTHER" id="PTHR10963">
    <property type="entry name" value="GLYCOSYL HYDROLASE-RELATED"/>
    <property type="match status" value="1"/>
</dbReference>
<dbReference type="InterPro" id="IPR000757">
    <property type="entry name" value="Beta-glucanase-like"/>
</dbReference>
<evidence type="ECO:0000256" key="2">
    <source>
        <dbReference type="ARBA" id="ARBA00004609"/>
    </source>
</evidence>
<organism evidence="14 15">
    <name type="scientific">Aspergillus campestris (strain IBT 28561)</name>
    <dbReference type="NCBI Taxonomy" id="1392248"/>
    <lineage>
        <taxon>Eukaryota</taxon>
        <taxon>Fungi</taxon>
        <taxon>Dikarya</taxon>
        <taxon>Ascomycota</taxon>
        <taxon>Pezizomycotina</taxon>
        <taxon>Eurotiomycetes</taxon>
        <taxon>Eurotiomycetidae</taxon>
        <taxon>Eurotiales</taxon>
        <taxon>Aspergillaceae</taxon>
        <taxon>Aspergillus</taxon>
        <taxon>Aspergillus subgen. Circumdati</taxon>
    </lineage>
</organism>
<comment type="subcellular location">
    <subcellularLocation>
        <location evidence="2">Cell membrane</location>
        <topology evidence="2">Lipid-anchor</topology>
        <topology evidence="2">GPI-anchor</topology>
    </subcellularLocation>
</comment>
<dbReference type="PANTHER" id="PTHR10963:SF24">
    <property type="entry name" value="GLYCOSIDASE C21B10.07-RELATED"/>
    <property type="match status" value="1"/>
</dbReference>
<sequence length="316" mass="33462">MQLLSTLLPILGLSLSLSLPTTAYVLQDDYGTSNAFFDQFTFFTDTDPTHGFVKYIDRGTAQNGGLVSADGESVYMGVDFKNQASGGRQSVRISSNKSYNHGLFILDLQHMPGGICGTWPAYWLLGPNWPNNGEIDIIEGVHEQATNLMAGHTSDGCTIANTGFSGSLQSSNCYVSAPNQASNAGCSISAGSAQSYGTGFNSAGGGVYATEWTGSAISIWFWPRNAIPGDVSAGNPNPAGWGTPVAKFAGGCNIDAKFRDMQIVFDTTFCGDWAGSVWNSGSCASKAGSCTDFVANNPGAFRDAYWRINSLKVYSQ</sequence>
<evidence type="ECO:0000313" key="15">
    <source>
        <dbReference type="Proteomes" id="UP000234254"/>
    </source>
</evidence>
<gene>
    <name evidence="14" type="ORF">P168DRAFT_235712</name>
</gene>
<keyword evidence="6" id="KW-0336">GPI-anchor</keyword>
<evidence type="ECO:0000256" key="11">
    <source>
        <dbReference type="ARBA" id="ARBA00023295"/>
    </source>
</evidence>
<dbReference type="GO" id="GO:0005886">
    <property type="term" value="C:plasma membrane"/>
    <property type="evidence" value="ECO:0007669"/>
    <property type="project" value="UniProtKB-SubCell"/>
</dbReference>
<dbReference type="PROSITE" id="PS51762">
    <property type="entry name" value="GH16_2"/>
    <property type="match status" value="1"/>
</dbReference>
<feature type="domain" description="GH16" evidence="13">
    <location>
        <begin position="27"/>
        <end position="282"/>
    </location>
</feature>
<evidence type="ECO:0000256" key="1">
    <source>
        <dbReference type="ARBA" id="ARBA00000124"/>
    </source>
</evidence>
<evidence type="ECO:0000256" key="12">
    <source>
        <dbReference type="SAM" id="SignalP"/>
    </source>
</evidence>
<evidence type="ECO:0000256" key="3">
    <source>
        <dbReference type="ARBA" id="ARBA00006865"/>
    </source>
</evidence>
<dbReference type="SUPFAM" id="SSF49899">
    <property type="entry name" value="Concanavalin A-like lectins/glucanases"/>
    <property type="match status" value="1"/>
</dbReference>
<protein>
    <recommendedName>
        <fullName evidence="4">endo-1,3(4)-beta-glucanase</fullName>
        <ecNumber evidence="4">3.2.1.6</ecNumber>
    </recommendedName>
</protein>
<dbReference type="AlphaFoldDB" id="A0A2I1D4P4"/>
<evidence type="ECO:0000259" key="13">
    <source>
        <dbReference type="PROSITE" id="PS51762"/>
    </source>
</evidence>
<evidence type="ECO:0000256" key="6">
    <source>
        <dbReference type="ARBA" id="ARBA00022622"/>
    </source>
</evidence>
<keyword evidence="10" id="KW-0449">Lipoprotein</keyword>
<dbReference type="VEuPathDB" id="FungiDB:P168DRAFT_235712"/>
<keyword evidence="12" id="KW-0732">Signal</keyword>